<evidence type="ECO:0000256" key="3">
    <source>
        <dbReference type="ARBA" id="ARBA00023295"/>
    </source>
</evidence>
<accession>A0A2S6IBA2</accession>
<organism evidence="7 8">
    <name type="scientific">Neolewinella xylanilytica</name>
    <dbReference type="NCBI Taxonomy" id="1514080"/>
    <lineage>
        <taxon>Bacteria</taxon>
        <taxon>Pseudomonadati</taxon>
        <taxon>Bacteroidota</taxon>
        <taxon>Saprospiria</taxon>
        <taxon>Saprospirales</taxon>
        <taxon>Lewinellaceae</taxon>
        <taxon>Neolewinella</taxon>
    </lineage>
</organism>
<reference evidence="7 8" key="1">
    <citation type="submission" date="2018-02" db="EMBL/GenBank/DDBJ databases">
        <title>Genomic Encyclopedia of Archaeal and Bacterial Type Strains, Phase II (KMG-II): from individual species to whole genera.</title>
        <authorList>
            <person name="Goeker M."/>
        </authorList>
    </citation>
    <scope>NUCLEOTIDE SEQUENCE [LARGE SCALE GENOMIC DNA]</scope>
    <source>
        <strain evidence="7 8">DSM 29526</strain>
    </source>
</reference>
<evidence type="ECO:0000313" key="7">
    <source>
        <dbReference type="EMBL" id="PPK88746.1"/>
    </source>
</evidence>
<keyword evidence="2 4" id="KW-0378">Hydrolase</keyword>
<comment type="similarity">
    <text evidence="1 4">Belongs to the glycosyl hydrolase 28 family.</text>
</comment>
<dbReference type="InterPro" id="IPR011050">
    <property type="entry name" value="Pectin_lyase_fold/virulence"/>
</dbReference>
<keyword evidence="8" id="KW-1185">Reference proteome</keyword>
<dbReference type="InterPro" id="IPR000743">
    <property type="entry name" value="Glyco_hydro_28"/>
</dbReference>
<dbReference type="PANTHER" id="PTHR31339">
    <property type="entry name" value="PECTIN LYASE-RELATED"/>
    <property type="match status" value="1"/>
</dbReference>
<evidence type="ECO:0000256" key="1">
    <source>
        <dbReference type="ARBA" id="ARBA00008834"/>
    </source>
</evidence>
<keyword evidence="7" id="KW-0456">Lyase</keyword>
<dbReference type="Pfam" id="PF12708">
    <property type="entry name" value="Pect-lyase_RHGA_epim"/>
    <property type="match status" value="1"/>
</dbReference>
<evidence type="ECO:0000259" key="6">
    <source>
        <dbReference type="Pfam" id="PF12708"/>
    </source>
</evidence>
<keyword evidence="5" id="KW-0732">Signal</keyword>
<evidence type="ECO:0000256" key="5">
    <source>
        <dbReference type="SAM" id="SignalP"/>
    </source>
</evidence>
<dbReference type="PROSITE" id="PS51257">
    <property type="entry name" value="PROKAR_LIPOPROTEIN"/>
    <property type="match status" value="1"/>
</dbReference>
<dbReference type="GO" id="GO:0016829">
    <property type="term" value="F:lyase activity"/>
    <property type="evidence" value="ECO:0007669"/>
    <property type="project" value="UniProtKB-KW"/>
</dbReference>
<gene>
    <name evidence="7" type="ORF">CLV84_1717</name>
</gene>
<dbReference type="Gene3D" id="2.160.20.10">
    <property type="entry name" value="Single-stranded right-handed beta-helix, Pectin lyase-like"/>
    <property type="match status" value="1"/>
</dbReference>
<dbReference type="InterPro" id="IPR051801">
    <property type="entry name" value="GH28_Enzymes"/>
</dbReference>
<dbReference type="RefSeq" id="WP_104419277.1">
    <property type="nucleotide sequence ID" value="NZ_PTJC01000005.1"/>
</dbReference>
<dbReference type="Pfam" id="PF00295">
    <property type="entry name" value="Glyco_hydro_28"/>
    <property type="match status" value="1"/>
</dbReference>
<dbReference type="OrthoDB" id="9795222at2"/>
<dbReference type="EMBL" id="PTJC01000005">
    <property type="protein sequence ID" value="PPK88746.1"/>
    <property type="molecule type" value="Genomic_DNA"/>
</dbReference>
<dbReference type="AlphaFoldDB" id="A0A2S6IBA2"/>
<dbReference type="SMART" id="SM00710">
    <property type="entry name" value="PbH1"/>
    <property type="match status" value="7"/>
</dbReference>
<proteinExistence type="inferred from homology"/>
<protein>
    <submittedName>
        <fullName evidence="7">Pectate lyase-like protein</fullName>
    </submittedName>
</protein>
<evidence type="ECO:0000256" key="4">
    <source>
        <dbReference type="RuleBase" id="RU361169"/>
    </source>
</evidence>
<dbReference type="GO" id="GO:0005975">
    <property type="term" value="P:carbohydrate metabolic process"/>
    <property type="evidence" value="ECO:0007669"/>
    <property type="project" value="InterPro"/>
</dbReference>
<dbReference type="Proteomes" id="UP000237662">
    <property type="component" value="Unassembled WGS sequence"/>
</dbReference>
<feature type="domain" description="Rhamnogalacturonase A/B/Epimerase-like pectate lyase" evidence="6">
    <location>
        <begin position="55"/>
        <end position="109"/>
    </location>
</feature>
<dbReference type="PANTHER" id="PTHR31339:SF9">
    <property type="entry name" value="PLASMIN AND FIBRONECTIN-BINDING PROTEIN A"/>
    <property type="match status" value="1"/>
</dbReference>
<evidence type="ECO:0000256" key="2">
    <source>
        <dbReference type="ARBA" id="ARBA00022801"/>
    </source>
</evidence>
<dbReference type="InterPro" id="IPR012334">
    <property type="entry name" value="Pectin_lyas_fold"/>
</dbReference>
<dbReference type="InterPro" id="IPR006626">
    <property type="entry name" value="PbH1"/>
</dbReference>
<sequence length="478" mass="52920">MHRILFLFVSLAALGCQQAPADGAVVPSSETDPWAGMQTILDEIQPPEFPNETFDITDYGATPDSAADALPAITEAIRACNAAGGGRVLVPAGAYTVNGPINLLSNVNLHVSEGATLFFSTRPDDYLPAVHTRWEGVETYNYSALVYAYEQENIALTGTGTLDGQASNENWWPWSGSDRYGWEEGMPSQSDENSRPQLYAWNTNEVPLEERRFSGVSYLRPNFVQPYRCKNILIDGVTIRNSPMWILHPVLSENVTIQNVRVISHGPNSDGCDPESCRNVLIKNCYFDTGDDCIALKSGRNQDGRNSGRPVENVVVQDCEMKDGHGGVVIGSEVSGGARNIYAENCVMDSPNLDRAIRIKTNKVRGGTIENLYFRNIQVGEVKEAVVRINMRYAIFSDTSQTFIPTVRNVFIENVTSKKSRYGLLLEGYDAAHPIRDIHLTDCRFDGVAEGNKIEDVEDLQYRDFYINGEKLEAPATK</sequence>
<dbReference type="PROSITE" id="PS00502">
    <property type="entry name" value="POLYGALACTURONASE"/>
    <property type="match status" value="1"/>
</dbReference>
<name>A0A2S6IBA2_9BACT</name>
<dbReference type="GO" id="GO:0004650">
    <property type="term" value="F:polygalacturonase activity"/>
    <property type="evidence" value="ECO:0007669"/>
    <property type="project" value="InterPro"/>
</dbReference>
<feature type="signal peptide" evidence="5">
    <location>
        <begin position="1"/>
        <end position="21"/>
    </location>
</feature>
<comment type="caution">
    <text evidence="7">The sequence shown here is derived from an EMBL/GenBank/DDBJ whole genome shotgun (WGS) entry which is preliminary data.</text>
</comment>
<keyword evidence="3 4" id="KW-0326">Glycosidase</keyword>
<evidence type="ECO:0000313" key="8">
    <source>
        <dbReference type="Proteomes" id="UP000237662"/>
    </source>
</evidence>
<dbReference type="InterPro" id="IPR024535">
    <property type="entry name" value="RHGA/B-epi-like_pectate_lyase"/>
</dbReference>
<dbReference type="SUPFAM" id="SSF51126">
    <property type="entry name" value="Pectin lyase-like"/>
    <property type="match status" value="1"/>
</dbReference>
<feature type="chain" id="PRO_5015610157" evidence="5">
    <location>
        <begin position="22"/>
        <end position="478"/>
    </location>
</feature>